<evidence type="ECO:0000259" key="3">
    <source>
        <dbReference type="Pfam" id="PF00210"/>
    </source>
</evidence>
<comment type="caution">
    <text evidence="4">The sequence shown here is derived from an EMBL/GenBank/DDBJ whole genome shotgun (WGS) entry which is preliminary data.</text>
</comment>
<dbReference type="AlphaFoldDB" id="A0AAV3T7S9"/>
<dbReference type="RefSeq" id="WP_343773241.1">
    <property type="nucleotide sequence ID" value="NZ_BAAADV010000001.1"/>
</dbReference>
<dbReference type="InterPro" id="IPR002177">
    <property type="entry name" value="DPS_DNA-bd"/>
</dbReference>
<proteinExistence type="inferred from homology"/>
<dbReference type="Pfam" id="PF00210">
    <property type="entry name" value="Ferritin"/>
    <property type="match status" value="1"/>
</dbReference>
<evidence type="ECO:0000313" key="4">
    <source>
        <dbReference type="EMBL" id="GAA0669391.1"/>
    </source>
</evidence>
<dbReference type="InterPro" id="IPR023188">
    <property type="entry name" value="DPS_DNA-bd_CS"/>
</dbReference>
<protein>
    <submittedName>
        <fullName evidence="4">DNA starvation/stationary phase protection protein DpsA</fullName>
    </submittedName>
</protein>
<dbReference type="Proteomes" id="UP001500420">
    <property type="component" value="Unassembled WGS sequence"/>
</dbReference>
<dbReference type="GO" id="GO:0008199">
    <property type="term" value="F:ferric iron binding"/>
    <property type="evidence" value="ECO:0007669"/>
    <property type="project" value="InterPro"/>
</dbReference>
<dbReference type="InterPro" id="IPR012347">
    <property type="entry name" value="Ferritin-like"/>
</dbReference>
<evidence type="ECO:0000313" key="5">
    <source>
        <dbReference type="Proteomes" id="UP001500420"/>
    </source>
</evidence>
<dbReference type="SUPFAM" id="SSF47240">
    <property type="entry name" value="Ferritin-like"/>
    <property type="match status" value="1"/>
</dbReference>
<feature type="domain" description="Ferritin/DPS" evidence="3">
    <location>
        <begin position="31"/>
        <end position="171"/>
    </location>
</feature>
<dbReference type="InterPro" id="IPR009078">
    <property type="entry name" value="Ferritin-like_SF"/>
</dbReference>
<dbReference type="InterPro" id="IPR008331">
    <property type="entry name" value="Ferritin_DPS_dom"/>
</dbReference>
<dbReference type="CDD" id="cd01043">
    <property type="entry name" value="DPS"/>
    <property type="match status" value="1"/>
</dbReference>
<organism evidence="4 5">
    <name type="scientific">Natronoarchaeum mannanilyticum</name>
    <dbReference type="NCBI Taxonomy" id="926360"/>
    <lineage>
        <taxon>Archaea</taxon>
        <taxon>Methanobacteriati</taxon>
        <taxon>Methanobacteriota</taxon>
        <taxon>Stenosarchaea group</taxon>
        <taxon>Halobacteria</taxon>
        <taxon>Halobacteriales</taxon>
        <taxon>Natronoarchaeaceae</taxon>
    </lineage>
</organism>
<reference evidence="4 5" key="1">
    <citation type="journal article" date="2019" name="Int. J. Syst. Evol. Microbiol.">
        <title>The Global Catalogue of Microorganisms (GCM) 10K type strain sequencing project: providing services to taxonomists for standard genome sequencing and annotation.</title>
        <authorList>
            <consortium name="The Broad Institute Genomics Platform"/>
            <consortium name="The Broad Institute Genome Sequencing Center for Infectious Disease"/>
            <person name="Wu L."/>
            <person name="Ma J."/>
        </authorList>
    </citation>
    <scope>NUCLEOTIDE SEQUENCE [LARGE SCALE GENOMIC DNA]</scope>
    <source>
        <strain evidence="4 5">JCM 16328</strain>
    </source>
</reference>
<dbReference type="PANTHER" id="PTHR42932">
    <property type="entry name" value="GENERAL STRESS PROTEIN 20U"/>
    <property type="match status" value="1"/>
</dbReference>
<dbReference type="PIRSF" id="PIRSF005900">
    <property type="entry name" value="Dps"/>
    <property type="match status" value="1"/>
</dbReference>
<dbReference type="GO" id="GO:0016722">
    <property type="term" value="F:oxidoreductase activity, acting on metal ions"/>
    <property type="evidence" value="ECO:0007669"/>
    <property type="project" value="InterPro"/>
</dbReference>
<dbReference type="NCBIfam" id="NF041388">
    <property type="entry name" value="DNAstvprot_Halo"/>
    <property type="match status" value="1"/>
</dbReference>
<dbReference type="EMBL" id="BAAADV010000001">
    <property type="protein sequence ID" value="GAA0669391.1"/>
    <property type="molecule type" value="Genomic_DNA"/>
</dbReference>
<accession>A0AAV3T7S9</accession>
<dbReference type="Gene3D" id="1.20.1260.10">
    <property type="match status" value="1"/>
</dbReference>
<dbReference type="PROSITE" id="PS00818">
    <property type="entry name" value="DPS_1"/>
    <property type="match status" value="1"/>
</dbReference>
<evidence type="ECO:0000256" key="1">
    <source>
        <dbReference type="ARBA" id="ARBA00009497"/>
    </source>
</evidence>
<comment type="similarity">
    <text evidence="1 2">Belongs to the Dps family.</text>
</comment>
<gene>
    <name evidence="4" type="primary">dpsA_2</name>
    <name evidence="4" type="ORF">GCM10009020_14220</name>
</gene>
<dbReference type="InterPro" id="IPR054862">
    <property type="entry name" value="DNA_prot_starvation"/>
</dbReference>
<sequence length="177" mass="20526">MSSQKPVTQEFGTVEENAVRLDQDKAEQLVDALNTDLAATEVLYHQLRKHHWTVNGAQYRDLHLFYEEAYEDASEAADHLGERVQALGGVPINRPADFQDRSPVEPEQEDILEVRTMMKNDEEMYGDIIERVREHVELAENLGDYATSELLREQLEELEEYAHEIEHFLAEDSLTKW</sequence>
<keyword evidence="5" id="KW-1185">Reference proteome</keyword>
<name>A0AAV3T7S9_9EURY</name>
<dbReference type="PANTHER" id="PTHR42932:SF1">
    <property type="entry name" value="GENERAL STRESS PROTEIN 20U"/>
    <property type="match status" value="1"/>
</dbReference>
<dbReference type="PRINTS" id="PR01346">
    <property type="entry name" value="HELNAPAPROT"/>
</dbReference>
<evidence type="ECO:0000256" key="2">
    <source>
        <dbReference type="RuleBase" id="RU003875"/>
    </source>
</evidence>